<evidence type="ECO:0000259" key="1">
    <source>
        <dbReference type="Pfam" id="PF14961"/>
    </source>
</evidence>
<dbReference type="Gene3D" id="1.10.472.80">
    <property type="entry name" value="Ypt/Rab-GAP domain of gyp1p, domain 3"/>
    <property type="match status" value="1"/>
</dbReference>
<dbReference type="InterPro" id="IPR055392">
    <property type="entry name" value="BROMI_C"/>
</dbReference>
<evidence type="ECO:0000259" key="2">
    <source>
        <dbReference type="Pfam" id="PF23440"/>
    </source>
</evidence>
<feature type="domain" description="BROMI C-terminal Rab TBC-like" evidence="2">
    <location>
        <begin position="768"/>
        <end position="1170"/>
    </location>
</feature>
<organism evidence="3 4">
    <name type="scientific">Gryllus longicercus</name>
    <dbReference type="NCBI Taxonomy" id="2509291"/>
    <lineage>
        <taxon>Eukaryota</taxon>
        <taxon>Metazoa</taxon>
        <taxon>Ecdysozoa</taxon>
        <taxon>Arthropoda</taxon>
        <taxon>Hexapoda</taxon>
        <taxon>Insecta</taxon>
        <taxon>Pterygota</taxon>
        <taxon>Neoptera</taxon>
        <taxon>Polyneoptera</taxon>
        <taxon>Orthoptera</taxon>
        <taxon>Ensifera</taxon>
        <taxon>Gryllidea</taxon>
        <taxon>Grylloidea</taxon>
        <taxon>Gryllidae</taxon>
        <taxon>Gryllinae</taxon>
        <taxon>Gryllus</taxon>
    </lineage>
</organism>
<proteinExistence type="predicted"/>
<dbReference type="Pfam" id="PF14961">
    <property type="entry name" value="BROMI"/>
    <property type="match status" value="1"/>
</dbReference>
<comment type="caution">
    <text evidence="3">The sequence shown here is derived from an EMBL/GenBank/DDBJ whole genome shotgun (WGS) entry which is preliminary data.</text>
</comment>
<accession>A0AAN9W0R5</accession>
<protein>
    <recommendedName>
        <fullName evidence="5">Protein broad-minded</fullName>
    </recommendedName>
</protein>
<evidence type="ECO:0000313" key="4">
    <source>
        <dbReference type="Proteomes" id="UP001378592"/>
    </source>
</evidence>
<name>A0AAN9W0R5_9ORTH</name>
<dbReference type="InterPro" id="IPR035969">
    <property type="entry name" value="Rab-GAP_TBC_sf"/>
</dbReference>
<dbReference type="EMBL" id="JAZDUA010000038">
    <property type="protein sequence ID" value="KAK7871492.1"/>
    <property type="molecule type" value="Genomic_DNA"/>
</dbReference>
<dbReference type="InterPro" id="IPR032735">
    <property type="entry name" value="BROMI_M"/>
</dbReference>
<evidence type="ECO:0008006" key="5">
    <source>
        <dbReference type="Google" id="ProtNLM"/>
    </source>
</evidence>
<sequence length="1179" mass="135315">MDSFQTNFDNAETSANAVVVSWARENARHYLKSVIDQEAENWDDVNLQTWKIATFNIVKRLKDSTQMGYLVNNIRRRLNIYAGNTCLNIENRTEPVPVYSIRRNIPLSSVNNWSKKEIDVTRPKHHHQLAEDISPQQPFNTRLQAFKILVNSQLSDVVSCDYWSVFQKHLVESLCDPDAEIFKLSLTIHAKLLTLSYNIMREGFSSLIEGLRSHYSRKFHKFLPSFDRGLEFNNPVHHRIIKISHLILETTKLVPEHWVRMGEKAVEEIMNIFLAVISMHTFDSMNSKSVLYPFHVMATIDPKAKWCRIWLHCGFGRRVFMSQQSRVITLLRYVVEEISNYLPTKGEGKPTKPINFICKRSVRLSVFSHCVNILCCFATYKRGHSFFPLSCKIKNDPVTLSEMLCTLMNHLNGSKELNLLNFKIISDAMVALIQTKESPFLSLAEVFTVCLEPMKEVIDHPTEFSNHHIPWHTIDILEALSKNETGMMFLVEGKSNGEHKMISPWGKVHNTDIVPNFHPVNIIMDYTDILLRSRETSERALIPLLHVCTVFFKYYDLCSMSSKLSLIESSVIHFQYFQSQSKDIFHSKIEGSCVESEELKKSLINFLASVVSQPGGLLAVIQCGLNILDLVPLVFQNSFLLWESSEFRRLVSMFTVLQEVEDTMAIECTKPLSIVLCNLWTALEDEESFVRGIERNINTAIMHYMNVAHTFTCTLSGTKIFFSEYEGSEETLLENGYNPISPAELIMIEHSNDPWHKVALLTLQTVTRNLDAWLYVESKFNIEKRLVQVQLQNVTSPIFEKPSSGESDAKKNIIVDECSLLRHQILTKTHIISKLSQEAFSDFNTEILESFMSIQFPEQKTDVTGQVTYNLSGKSEFQRLLESSDEITNNTHWLICARKAFRSKQEDVIASSIVSLIKCVSQCNGELNTVFIWVNDTSILNHDICAEEMLGVKISVRYGVQIGLLEEELPNNHLLKELLQRTQTVLQIDKNSTLFRGFDWFISSVFLLCSGNLEECQTFLNNFVTLQVSLILWPSFAESRGVNHLCIVFSSLLEMVISENVPLASAALRATGIPWGVVCYSWLSQCFWTILKWNQVCEWLTLCILYPPDIIIYYCAALLHYLQPKILRAAVDEFTWDQLVHENFIGFSITDQMTFLDKLVKEHRTTVLPKLLRAVEIAQ</sequence>
<dbReference type="AlphaFoldDB" id="A0AAN9W0R5"/>
<keyword evidence="4" id="KW-1185">Reference proteome</keyword>
<dbReference type="Pfam" id="PF23440">
    <property type="entry name" value="BROMI_C"/>
    <property type="match status" value="1"/>
</dbReference>
<dbReference type="Proteomes" id="UP001378592">
    <property type="component" value="Unassembled WGS sequence"/>
</dbReference>
<reference evidence="3 4" key="1">
    <citation type="submission" date="2024-03" db="EMBL/GenBank/DDBJ databases">
        <title>The genome assembly and annotation of the cricket Gryllus longicercus Weissman &amp; Gray.</title>
        <authorList>
            <person name="Szrajer S."/>
            <person name="Gray D."/>
            <person name="Ylla G."/>
        </authorList>
    </citation>
    <scope>NUCLEOTIDE SEQUENCE [LARGE SCALE GENOMIC DNA]</scope>
    <source>
        <strain evidence="3">DAG 2021-001</strain>
        <tissue evidence="3">Whole body minus gut</tissue>
    </source>
</reference>
<gene>
    <name evidence="3" type="ORF">R5R35_010211</name>
</gene>
<feature type="domain" description="BROMI middle region" evidence="1">
    <location>
        <begin position="127"/>
        <end position="495"/>
    </location>
</feature>
<dbReference type="SUPFAM" id="SSF47923">
    <property type="entry name" value="Ypt/Rab-GAP domain of gyp1p"/>
    <property type="match status" value="1"/>
</dbReference>
<evidence type="ECO:0000313" key="3">
    <source>
        <dbReference type="EMBL" id="KAK7871492.1"/>
    </source>
</evidence>